<sequence length="160" mass="17854">MFNVPAKGLTAMVTNDDAITQIIQCLSCDYICEVSRNVLSAIEANEKDNERILGLIGNLIVWVVFCRFKSLRIKSSILILNLSLADLGMCAFGFPFVTIAALEGRYAQLVAYRSPKVDACRAMLASLVSGNFKMDCNSRKIFDTDFKNCSELVHWQEDLN</sequence>
<keyword evidence="3 5" id="KW-1133">Transmembrane helix</keyword>
<dbReference type="Gene3D" id="1.20.1070.10">
    <property type="entry name" value="Rhodopsin 7-helix transmembrane proteins"/>
    <property type="match status" value="1"/>
</dbReference>
<dbReference type="AlphaFoldDB" id="V3ZI99"/>
<name>V3ZI99_LOTGI</name>
<dbReference type="InterPro" id="IPR000276">
    <property type="entry name" value="GPCR_Rhodpsn"/>
</dbReference>
<protein>
    <recommendedName>
        <fullName evidence="6">G-protein coupled receptors family 1 profile domain-containing protein</fullName>
    </recommendedName>
</protein>
<evidence type="ECO:0000256" key="2">
    <source>
        <dbReference type="ARBA" id="ARBA00022692"/>
    </source>
</evidence>
<keyword evidence="8" id="KW-1185">Reference proteome</keyword>
<evidence type="ECO:0000256" key="4">
    <source>
        <dbReference type="ARBA" id="ARBA00023136"/>
    </source>
</evidence>
<dbReference type="SUPFAM" id="SSF81321">
    <property type="entry name" value="Family A G protein-coupled receptor-like"/>
    <property type="match status" value="1"/>
</dbReference>
<dbReference type="EMBL" id="KB203566">
    <property type="protein sequence ID" value="ESO83927.1"/>
    <property type="molecule type" value="Genomic_DNA"/>
</dbReference>
<evidence type="ECO:0000256" key="3">
    <source>
        <dbReference type="ARBA" id="ARBA00022989"/>
    </source>
</evidence>
<evidence type="ECO:0000256" key="5">
    <source>
        <dbReference type="SAM" id="Phobius"/>
    </source>
</evidence>
<evidence type="ECO:0000259" key="6">
    <source>
        <dbReference type="PROSITE" id="PS50262"/>
    </source>
</evidence>
<proteinExistence type="predicted"/>
<reference evidence="7 8" key="1">
    <citation type="journal article" date="2013" name="Nature">
        <title>Insights into bilaterian evolution from three spiralian genomes.</title>
        <authorList>
            <person name="Simakov O."/>
            <person name="Marletaz F."/>
            <person name="Cho S.J."/>
            <person name="Edsinger-Gonzales E."/>
            <person name="Havlak P."/>
            <person name="Hellsten U."/>
            <person name="Kuo D.H."/>
            <person name="Larsson T."/>
            <person name="Lv J."/>
            <person name="Arendt D."/>
            <person name="Savage R."/>
            <person name="Osoegawa K."/>
            <person name="de Jong P."/>
            <person name="Grimwood J."/>
            <person name="Chapman J.A."/>
            <person name="Shapiro H."/>
            <person name="Aerts A."/>
            <person name="Otillar R.P."/>
            <person name="Terry A.Y."/>
            <person name="Boore J.L."/>
            <person name="Grigoriev I.V."/>
            <person name="Lindberg D.R."/>
            <person name="Seaver E.C."/>
            <person name="Weisblat D.A."/>
            <person name="Putnam N.H."/>
            <person name="Rokhsar D.S."/>
        </authorList>
    </citation>
    <scope>NUCLEOTIDE SEQUENCE [LARGE SCALE GENOMIC DNA]</scope>
</reference>
<feature type="domain" description="G-protein coupled receptors family 1 profile" evidence="6">
    <location>
        <begin position="57"/>
        <end position="106"/>
    </location>
</feature>
<evidence type="ECO:0000313" key="8">
    <source>
        <dbReference type="Proteomes" id="UP000030746"/>
    </source>
</evidence>
<keyword evidence="4 5" id="KW-0472">Membrane</keyword>
<dbReference type="CTD" id="20236646"/>
<comment type="subcellular location">
    <subcellularLocation>
        <location evidence="1">Membrane</location>
    </subcellularLocation>
</comment>
<gene>
    <name evidence="7" type="ORF">LOTGIDRAFT_155230</name>
</gene>
<dbReference type="InterPro" id="IPR017452">
    <property type="entry name" value="GPCR_Rhodpsn_7TM"/>
</dbReference>
<dbReference type="Pfam" id="PF00001">
    <property type="entry name" value="7tm_1"/>
    <property type="match status" value="1"/>
</dbReference>
<dbReference type="GeneID" id="20236646"/>
<accession>V3ZI99</accession>
<dbReference type="Proteomes" id="UP000030746">
    <property type="component" value="Unassembled WGS sequence"/>
</dbReference>
<dbReference type="HOGENOM" id="CLU_1654126_0_0_1"/>
<dbReference type="PROSITE" id="PS50262">
    <property type="entry name" value="G_PROTEIN_RECEP_F1_2"/>
    <property type="match status" value="1"/>
</dbReference>
<dbReference type="GO" id="GO:0016020">
    <property type="term" value="C:membrane"/>
    <property type="evidence" value="ECO:0007669"/>
    <property type="project" value="UniProtKB-SubCell"/>
</dbReference>
<feature type="transmembrane region" description="Helical" evidence="5">
    <location>
        <begin position="80"/>
        <end position="102"/>
    </location>
</feature>
<dbReference type="GO" id="GO:0004930">
    <property type="term" value="F:G protein-coupled receptor activity"/>
    <property type="evidence" value="ECO:0007669"/>
    <property type="project" value="InterPro"/>
</dbReference>
<organism evidence="7 8">
    <name type="scientific">Lottia gigantea</name>
    <name type="common">Giant owl limpet</name>
    <dbReference type="NCBI Taxonomy" id="225164"/>
    <lineage>
        <taxon>Eukaryota</taxon>
        <taxon>Metazoa</taxon>
        <taxon>Spiralia</taxon>
        <taxon>Lophotrochozoa</taxon>
        <taxon>Mollusca</taxon>
        <taxon>Gastropoda</taxon>
        <taxon>Patellogastropoda</taxon>
        <taxon>Lottioidea</taxon>
        <taxon>Lottiidae</taxon>
        <taxon>Lottia</taxon>
    </lineage>
</organism>
<keyword evidence="2 5" id="KW-0812">Transmembrane</keyword>
<evidence type="ECO:0000313" key="7">
    <source>
        <dbReference type="EMBL" id="ESO83927.1"/>
    </source>
</evidence>
<evidence type="ECO:0000256" key="1">
    <source>
        <dbReference type="ARBA" id="ARBA00004370"/>
    </source>
</evidence>
<dbReference type="RefSeq" id="XP_009065057.1">
    <property type="nucleotide sequence ID" value="XM_009066809.1"/>
</dbReference>
<dbReference type="KEGG" id="lgi:LOTGIDRAFT_155230"/>